<gene>
    <name evidence="2" type="ORF">QQF64_018221</name>
</gene>
<name>A0ABR3LKW4_9TELE</name>
<dbReference type="EMBL" id="JAYMGO010000021">
    <property type="protein sequence ID" value="KAL1253528.1"/>
    <property type="molecule type" value="Genomic_DNA"/>
</dbReference>
<reference evidence="2 3" key="1">
    <citation type="submission" date="2023-09" db="EMBL/GenBank/DDBJ databases">
        <authorList>
            <person name="Wang M."/>
        </authorList>
    </citation>
    <scope>NUCLEOTIDE SEQUENCE [LARGE SCALE GENOMIC DNA]</scope>
    <source>
        <strain evidence="2">GT-2023</strain>
        <tissue evidence="2">Liver</tissue>
    </source>
</reference>
<sequence length="119" mass="12860">MAALEAQRICGARWQSEPRQANESFANFTPLAWTAAEGSDAPADGLLGAICVALCLLFSRSCFFFPPTRLYGLSRDECRFALSSSRVLEYIQGGVETRPRQTMGEPALGHTGSVVKSEG</sequence>
<dbReference type="Proteomes" id="UP001558613">
    <property type="component" value="Unassembled WGS sequence"/>
</dbReference>
<feature type="region of interest" description="Disordered" evidence="1">
    <location>
        <begin position="99"/>
        <end position="119"/>
    </location>
</feature>
<organism evidence="2 3">
    <name type="scientific">Cirrhinus molitorella</name>
    <name type="common">mud carp</name>
    <dbReference type="NCBI Taxonomy" id="172907"/>
    <lineage>
        <taxon>Eukaryota</taxon>
        <taxon>Metazoa</taxon>
        <taxon>Chordata</taxon>
        <taxon>Craniata</taxon>
        <taxon>Vertebrata</taxon>
        <taxon>Euteleostomi</taxon>
        <taxon>Actinopterygii</taxon>
        <taxon>Neopterygii</taxon>
        <taxon>Teleostei</taxon>
        <taxon>Ostariophysi</taxon>
        <taxon>Cypriniformes</taxon>
        <taxon>Cyprinidae</taxon>
        <taxon>Labeoninae</taxon>
        <taxon>Labeonini</taxon>
        <taxon>Cirrhinus</taxon>
    </lineage>
</organism>
<accession>A0ABR3LKW4</accession>
<proteinExistence type="predicted"/>
<evidence type="ECO:0000313" key="2">
    <source>
        <dbReference type="EMBL" id="KAL1253528.1"/>
    </source>
</evidence>
<protein>
    <submittedName>
        <fullName evidence="2">Uncharacterized protein</fullName>
    </submittedName>
</protein>
<comment type="caution">
    <text evidence="2">The sequence shown here is derived from an EMBL/GenBank/DDBJ whole genome shotgun (WGS) entry which is preliminary data.</text>
</comment>
<evidence type="ECO:0000256" key="1">
    <source>
        <dbReference type="SAM" id="MobiDB-lite"/>
    </source>
</evidence>
<keyword evidence="3" id="KW-1185">Reference proteome</keyword>
<evidence type="ECO:0000313" key="3">
    <source>
        <dbReference type="Proteomes" id="UP001558613"/>
    </source>
</evidence>